<name>A0A0G0X5N1_9BACT</name>
<dbReference type="EMBL" id="LCAO01000006">
    <property type="protein sequence ID" value="KKR91970.1"/>
    <property type="molecule type" value="Genomic_DNA"/>
</dbReference>
<dbReference type="PANTHER" id="PTHR33392:SF6">
    <property type="entry name" value="POLYISOPRENYL-TEICHOIC ACID--PEPTIDOGLYCAN TEICHOIC ACID TRANSFERASE TAGU"/>
    <property type="match status" value="1"/>
</dbReference>
<gene>
    <name evidence="3" type="ORF">UU42_C0006G0009</name>
</gene>
<dbReference type="Proteomes" id="UP000034676">
    <property type="component" value="Unassembled WGS sequence"/>
</dbReference>
<dbReference type="AlphaFoldDB" id="A0A0G0X5N1"/>
<reference evidence="3 4" key="1">
    <citation type="journal article" date="2015" name="Nature">
        <title>rRNA introns, odd ribosomes, and small enigmatic genomes across a large radiation of phyla.</title>
        <authorList>
            <person name="Brown C.T."/>
            <person name="Hug L.A."/>
            <person name="Thomas B.C."/>
            <person name="Sharon I."/>
            <person name="Castelle C.J."/>
            <person name="Singh A."/>
            <person name="Wilkins M.J."/>
            <person name="Williams K.H."/>
            <person name="Banfield J.F."/>
        </authorList>
    </citation>
    <scope>NUCLEOTIDE SEQUENCE [LARGE SCALE GENOMIC DNA]</scope>
</reference>
<accession>A0A0G0X5N1</accession>
<feature type="domain" description="Cell envelope-related transcriptional attenuator" evidence="2">
    <location>
        <begin position="12"/>
        <end position="177"/>
    </location>
</feature>
<dbReference type="InterPro" id="IPR050922">
    <property type="entry name" value="LytR/CpsA/Psr_CW_biosynth"/>
</dbReference>
<dbReference type="Pfam" id="PF03816">
    <property type="entry name" value="LytR_cpsA_psr"/>
    <property type="match status" value="1"/>
</dbReference>
<sequence length="260" mass="28659">MAGGDHEGKDLTDTIIFASVDANTGDIALVSIPRDLWVPSIRAKINTAYHYGEERQPGVGGFLLAKSSLTEAIGQPVDFVVLIDFSGFAKAIDAIGGLDIQVDNSFTDSKFPIPGKETDPCEPCRYETISFSQGLQHMDGATALKFVRSRQAEGDEGTDFARSKRQEKLISAFKQKILTSPTKTFKLKQILSEVVVTDFPSSLYFPLFKLGLKAVRQPIRTFSLSEPMLTHPPVSASQDYQWVLLSNPDLIKYVESLLRP</sequence>
<dbReference type="Gene3D" id="3.40.630.190">
    <property type="entry name" value="LCP protein"/>
    <property type="match status" value="1"/>
</dbReference>
<protein>
    <recommendedName>
        <fullName evidence="2">Cell envelope-related transcriptional attenuator domain-containing protein</fullName>
    </recommendedName>
</protein>
<dbReference type="NCBIfam" id="TIGR00350">
    <property type="entry name" value="lytR_cpsA_psr"/>
    <property type="match status" value="1"/>
</dbReference>
<evidence type="ECO:0000259" key="2">
    <source>
        <dbReference type="Pfam" id="PF03816"/>
    </source>
</evidence>
<dbReference type="InterPro" id="IPR004474">
    <property type="entry name" value="LytR_CpsA_psr"/>
</dbReference>
<comment type="similarity">
    <text evidence="1">Belongs to the LytR/CpsA/Psr (LCP) family.</text>
</comment>
<evidence type="ECO:0000256" key="1">
    <source>
        <dbReference type="ARBA" id="ARBA00006068"/>
    </source>
</evidence>
<dbReference type="PANTHER" id="PTHR33392">
    <property type="entry name" value="POLYISOPRENYL-TEICHOIC ACID--PEPTIDOGLYCAN TEICHOIC ACID TRANSFERASE TAGU"/>
    <property type="match status" value="1"/>
</dbReference>
<evidence type="ECO:0000313" key="4">
    <source>
        <dbReference type="Proteomes" id="UP000034676"/>
    </source>
</evidence>
<organism evidence="3 4">
    <name type="scientific">Candidatus Woesebacteria bacterium GW2011_GWA1_41_13b</name>
    <dbReference type="NCBI Taxonomy" id="1618555"/>
    <lineage>
        <taxon>Bacteria</taxon>
        <taxon>Candidatus Woeseibacteriota</taxon>
    </lineage>
</organism>
<comment type="caution">
    <text evidence="3">The sequence shown here is derived from an EMBL/GenBank/DDBJ whole genome shotgun (WGS) entry which is preliminary data.</text>
</comment>
<evidence type="ECO:0000313" key="3">
    <source>
        <dbReference type="EMBL" id="KKR91970.1"/>
    </source>
</evidence>
<proteinExistence type="inferred from homology"/>